<dbReference type="EMBL" id="JACGWJ010000025">
    <property type="protein sequence ID" value="KAL0315919.1"/>
    <property type="molecule type" value="Genomic_DNA"/>
</dbReference>
<dbReference type="GO" id="GO:0005634">
    <property type="term" value="C:nucleus"/>
    <property type="evidence" value="ECO:0007669"/>
    <property type="project" value="UniProtKB-SubCell"/>
</dbReference>
<proteinExistence type="inferred from homology"/>
<dbReference type="InterPro" id="IPR040390">
    <property type="entry name" value="TIFY/JAZ"/>
</dbReference>
<reference evidence="4" key="1">
    <citation type="submission" date="2020-06" db="EMBL/GenBank/DDBJ databases">
        <authorList>
            <person name="Li T."/>
            <person name="Hu X."/>
            <person name="Zhang T."/>
            <person name="Song X."/>
            <person name="Zhang H."/>
            <person name="Dai N."/>
            <person name="Sheng W."/>
            <person name="Hou X."/>
            <person name="Wei L."/>
        </authorList>
    </citation>
    <scope>NUCLEOTIDE SEQUENCE</scope>
    <source>
        <strain evidence="4">G02</strain>
        <tissue evidence="4">Leaf</tissue>
    </source>
</reference>
<feature type="domain" description="Tify" evidence="3">
    <location>
        <begin position="92"/>
        <end position="127"/>
    </location>
</feature>
<dbReference type="PANTHER" id="PTHR33077">
    <property type="entry name" value="PROTEIN TIFY 4A-RELATED-RELATED"/>
    <property type="match status" value="1"/>
</dbReference>
<dbReference type="SMART" id="SM00979">
    <property type="entry name" value="TIFY"/>
    <property type="match status" value="1"/>
</dbReference>
<accession>A0AAW2L9X3</accession>
<dbReference type="InterPro" id="IPR010399">
    <property type="entry name" value="Tify_dom"/>
</dbReference>
<reference evidence="4" key="2">
    <citation type="journal article" date="2024" name="Plant">
        <title>Genomic evolution and insights into agronomic trait innovations of Sesamum species.</title>
        <authorList>
            <person name="Miao H."/>
            <person name="Wang L."/>
            <person name="Qu L."/>
            <person name="Liu H."/>
            <person name="Sun Y."/>
            <person name="Le M."/>
            <person name="Wang Q."/>
            <person name="Wei S."/>
            <person name="Zheng Y."/>
            <person name="Lin W."/>
            <person name="Duan Y."/>
            <person name="Cao H."/>
            <person name="Xiong S."/>
            <person name="Wang X."/>
            <person name="Wei L."/>
            <person name="Li C."/>
            <person name="Ma Q."/>
            <person name="Ju M."/>
            <person name="Zhao R."/>
            <person name="Li G."/>
            <person name="Mu C."/>
            <person name="Tian Q."/>
            <person name="Mei H."/>
            <person name="Zhang T."/>
            <person name="Gao T."/>
            <person name="Zhang H."/>
        </authorList>
    </citation>
    <scope>NUCLEOTIDE SEQUENCE</scope>
    <source>
        <strain evidence="4">G02</strain>
    </source>
</reference>
<dbReference type="PROSITE" id="PS51320">
    <property type="entry name" value="TIFY"/>
    <property type="match status" value="1"/>
</dbReference>
<evidence type="ECO:0000256" key="2">
    <source>
        <dbReference type="RuleBase" id="RU369065"/>
    </source>
</evidence>
<comment type="similarity">
    <text evidence="1 2">Belongs to the TIFY/JAZ family.</text>
</comment>
<dbReference type="GO" id="GO:2000022">
    <property type="term" value="P:regulation of jasmonic acid mediated signaling pathway"/>
    <property type="evidence" value="ECO:0007669"/>
    <property type="project" value="UniProtKB-UniRule"/>
</dbReference>
<dbReference type="Pfam" id="PF06200">
    <property type="entry name" value="tify"/>
    <property type="match status" value="1"/>
</dbReference>
<dbReference type="PANTHER" id="PTHR33077:SF140">
    <property type="entry name" value="PROTEIN TIFY 10B"/>
    <property type="match status" value="1"/>
</dbReference>
<gene>
    <name evidence="4" type="ORF">Sradi_5470100</name>
</gene>
<comment type="function">
    <text evidence="2">Repressor of jasmonate responses.</text>
</comment>
<comment type="subcellular location">
    <subcellularLocation>
        <location evidence="2">Nucleus</location>
    </subcellularLocation>
</comment>
<keyword evidence="2" id="KW-1184">Jasmonic acid signaling pathway</keyword>
<organism evidence="4">
    <name type="scientific">Sesamum radiatum</name>
    <name type="common">Black benniseed</name>
    <dbReference type="NCBI Taxonomy" id="300843"/>
    <lineage>
        <taxon>Eukaryota</taxon>
        <taxon>Viridiplantae</taxon>
        <taxon>Streptophyta</taxon>
        <taxon>Embryophyta</taxon>
        <taxon>Tracheophyta</taxon>
        <taxon>Spermatophyta</taxon>
        <taxon>Magnoliopsida</taxon>
        <taxon>eudicotyledons</taxon>
        <taxon>Gunneridae</taxon>
        <taxon>Pentapetalae</taxon>
        <taxon>asterids</taxon>
        <taxon>lamiids</taxon>
        <taxon>Lamiales</taxon>
        <taxon>Pedaliaceae</taxon>
        <taxon>Sesamum</taxon>
    </lineage>
</organism>
<dbReference type="AlphaFoldDB" id="A0AAW2L9X3"/>
<dbReference type="Pfam" id="PF09425">
    <property type="entry name" value="Jas_motif"/>
    <property type="match status" value="1"/>
</dbReference>
<comment type="domain">
    <text evidence="2">The jas domain is required for interaction with COI1.</text>
</comment>
<keyword evidence="2" id="KW-0539">Nucleus</keyword>
<dbReference type="GO" id="GO:0031347">
    <property type="term" value="P:regulation of defense response"/>
    <property type="evidence" value="ECO:0007669"/>
    <property type="project" value="UniProtKB-UniRule"/>
</dbReference>
<evidence type="ECO:0000313" key="4">
    <source>
        <dbReference type="EMBL" id="KAL0315919.1"/>
    </source>
</evidence>
<dbReference type="InterPro" id="IPR018467">
    <property type="entry name" value="CCT_CS"/>
</dbReference>
<sequence length="235" mass="24924">MGSSEKMDSGRGRSSFSQTCSLLSQYLKVKGSFGDLSLGLTPNLADQPKGTMNLLPMIEKSGQNAGAGAGNLNVQMNKLPQLAVAGEETPMPEAETAQMTIFYGGQVIVFNDFPADKAKEIMTLASKCSAAPNPHPAAFAPPLVAQSPAESATSTPNIAPACGIQERARRPPQPPLGSDLPIMRQKSLARFLEKRKDRITANAPYQTSKPAAAPAPTAETWLGLAPQFPVQIQRH</sequence>
<evidence type="ECO:0000259" key="3">
    <source>
        <dbReference type="PROSITE" id="PS51320"/>
    </source>
</evidence>
<name>A0AAW2L9X3_SESRA</name>
<evidence type="ECO:0000256" key="1">
    <source>
        <dbReference type="ARBA" id="ARBA00008614"/>
    </source>
</evidence>
<protein>
    <recommendedName>
        <fullName evidence="2">Protein TIFY</fullName>
    </recommendedName>
    <alternativeName>
        <fullName evidence="2">Jasmonate ZIM domain-containing protein</fullName>
    </alternativeName>
</protein>
<comment type="caution">
    <text evidence="4">The sequence shown here is derived from an EMBL/GenBank/DDBJ whole genome shotgun (WGS) entry which is preliminary data.</text>
</comment>
<dbReference type="GO" id="GO:0009611">
    <property type="term" value="P:response to wounding"/>
    <property type="evidence" value="ECO:0007669"/>
    <property type="project" value="UniProtKB-UniRule"/>
</dbReference>